<keyword evidence="5" id="KW-0547">Nucleotide-binding</keyword>
<proteinExistence type="predicted"/>
<evidence type="ECO:0000313" key="11">
    <source>
        <dbReference type="Proteomes" id="UP000439983"/>
    </source>
</evidence>
<evidence type="ECO:0000256" key="1">
    <source>
        <dbReference type="ARBA" id="ARBA00000085"/>
    </source>
</evidence>
<dbReference type="InterPro" id="IPR036097">
    <property type="entry name" value="HisK_dim/P_sf"/>
</dbReference>
<dbReference type="EC" id="2.7.13.3" evidence="2"/>
<protein>
    <recommendedName>
        <fullName evidence="2">histidine kinase</fullName>
        <ecNumber evidence="2">2.7.13.3</ecNumber>
    </recommendedName>
</protein>
<dbReference type="InterPro" id="IPR005467">
    <property type="entry name" value="His_kinase_dom"/>
</dbReference>
<evidence type="ECO:0000256" key="6">
    <source>
        <dbReference type="ARBA" id="ARBA00022777"/>
    </source>
</evidence>
<feature type="domain" description="Histidine kinase" evidence="9">
    <location>
        <begin position="43"/>
        <end position="257"/>
    </location>
</feature>
<keyword evidence="4" id="KW-0808">Transferase</keyword>
<dbReference type="GO" id="GO:0000155">
    <property type="term" value="F:phosphorelay sensor kinase activity"/>
    <property type="evidence" value="ECO:0007669"/>
    <property type="project" value="InterPro"/>
</dbReference>
<dbReference type="SUPFAM" id="SSF55874">
    <property type="entry name" value="ATPase domain of HSP90 chaperone/DNA topoisomerase II/histidine kinase"/>
    <property type="match status" value="1"/>
</dbReference>
<dbReference type="GO" id="GO:0005524">
    <property type="term" value="F:ATP binding"/>
    <property type="evidence" value="ECO:0007669"/>
    <property type="project" value="UniProtKB-KW"/>
</dbReference>
<keyword evidence="7" id="KW-0067">ATP-binding</keyword>
<dbReference type="Proteomes" id="UP000439983">
    <property type="component" value="Unassembled WGS sequence"/>
</dbReference>
<dbReference type="Pfam" id="PF02518">
    <property type="entry name" value="HATPase_c"/>
    <property type="match status" value="1"/>
</dbReference>
<evidence type="ECO:0000256" key="4">
    <source>
        <dbReference type="ARBA" id="ARBA00022679"/>
    </source>
</evidence>
<comment type="caution">
    <text evidence="10">The sequence shown here is derived from an EMBL/GenBank/DDBJ whole genome shotgun (WGS) entry which is preliminary data.</text>
</comment>
<dbReference type="EMBL" id="WITC01000032">
    <property type="protein sequence ID" value="MQX14603.1"/>
    <property type="molecule type" value="Genomic_DNA"/>
</dbReference>
<keyword evidence="6" id="KW-0418">Kinase</keyword>
<keyword evidence="3" id="KW-0597">Phosphoprotein</keyword>
<keyword evidence="11" id="KW-1185">Reference proteome</keyword>
<reference evidence="10 11" key="1">
    <citation type="journal article" date="2013" name="Genome Biol.">
        <title>Comparative genomics of the core and accessory genomes of 48 Sinorhizobium strains comprising five genospecies.</title>
        <authorList>
            <person name="Sugawara M."/>
            <person name="Epstein B."/>
            <person name="Badgley B.D."/>
            <person name="Unno T."/>
            <person name="Xu L."/>
            <person name="Reese J."/>
            <person name="Gyaneshwar P."/>
            <person name="Denny R."/>
            <person name="Mudge J."/>
            <person name="Bharti A.K."/>
            <person name="Farmer A.D."/>
            <person name="May G.D."/>
            <person name="Woodward J.E."/>
            <person name="Medigue C."/>
            <person name="Vallenet D."/>
            <person name="Lajus A."/>
            <person name="Rouy Z."/>
            <person name="Martinez-Vaz B."/>
            <person name="Tiffin P."/>
            <person name="Young N.D."/>
            <person name="Sadowsky M.J."/>
        </authorList>
    </citation>
    <scope>NUCLEOTIDE SEQUENCE [LARGE SCALE GENOMIC DNA]</scope>
    <source>
        <strain evidence="10 11">USDA4894</strain>
    </source>
</reference>
<dbReference type="Pfam" id="PF00512">
    <property type="entry name" value="HisKA"/>
    <property type="match status" value="1"/>
</dbReference>
<evidence type="ECO:0000256" key="8">
    <source>
        <dbReference type="ARBA" id="ARBA00023012"/>
    </source>
</evidence>
<evidence type="ECO:0000313" key="10">
    <source>
        <dbReference type="EMBL" id="MQX14603.1"/>
    </source>
</evidence>
<evidence type="ECO:0000256" key="5">
    <source>
        <dbReference type="ARBA" id="ARBA00022741"/>
    </source>
</evidence>
<evidence type="ECO:0000256" key="7">
    <source>
        <dbReference type="ARBA" id="ARBA00022840"/>
    </source>
</evidence>
<dbReference type="OrthoDB" id="226486at2"/>
<evidence type="ECO:0000259" key="9">
    <source>
        <dbReference type="PROSITE" id="PS50109"/>
    </source>
</evidence>
<keyword evidence="8" id="KW-0902">Two-component regulatory system</keyword>
<dbReference type="CDD" id="cd00082">
    <property type="entry name" value="HisKA"/>
    <property type="match status" value="1"/>
</dbReference>
<dbReference type="PANTHER" id="PTHR43065">
    <property type="entry name" value="SENSOR HISTIDINE KINASE"/>
    <property type="match status" value="1"/>
</dbReference>
<organism evidence="10 11">
    <name type="scientific">Sinorhizobium terangae</name>
    <dbReference type="NCBI Taxonomy" id="110322"/>
    <lineage>
        <taxon>Bacteria</taxon>
        <taxon>Pseudomonadati</taxon>
        <taxon>Pseudomonadota</taxon>
        <taxon>Alphaproteobacteria</taxon>
        <taxon>Hyphomicrobiales</taxon>
        <taxon>Rhizobiaceae</taxon>
        <taxon>Sinorhizobium/Ensifer group</taxon>
        <taxon>Sinorhizobium</taxon>
    </lineage>
</organism>
<gene>
    <name evidence="10" type="ORF">GHK62_07430</name>
</gene>
<dbReference type="SUPFAM" id="SSF47384">
    <property type="entry name" value="Homodimeric domain of signal transducing histidine kinase"/>
    <property type="match status" value="1"/>
</dbReference>
<dbReference type="PRINTS" id="PR00344">
    <property type="entry name" value="BCTRLSENSOR"/>
</dbReference>
<comment type="catalytic activity">
    <reaction evidence="1">
        <text>ATP + protein L-histidine = ADP + protein N-phospho-L-histidine.</text>
        <dbReference type="EC" id="2.7.13.3"/>
    </reaction>
</comment>
<dbReference type="SMART" id="SM00388">
    <property type="entry name" value="HisKA"/>
    <property type="match status" value="1"/>
</dbReference>
<dbReference type="InterPro" id="IPR004358">
    <property type="entry name" value="Sig_transdc_His_kin-like_C"/>
</dbReference>
<sequence>MGTVALRIDALPDRAQTEARLRQLEEDQAHAARLCVLGEMVSSIVHEIRQPLSAIAMDIDTSLRLLSQDSPDLKKLRFNMARMKDSARRANELVHRIKQMAVKRDPICTDVDINGVISDSIELMAIETVARSIRIHCSLDPATPFVRGDALQLQQVIINLLINAVQAIELAPSGHREIRVKSKQSFHGVRISIEDDGAGIPEPLLDKIFDAYFSTKRTGMGIGLSISRSIVEAHGGTINASNGRNGAIVDVDLPREPAPYAELLDEAGEARAAVLPMPSHSPEFARPEF</sequence>
<dbReference type="Gene3D" id="3.30.565.10">
    <property type="entry name" value="Histidine kinase-like ATPase, C-terminal domain"/>
    <property type="match status" value="1"/>
</dbReference>
<evidence type="ECO:0000256" key="2">
    <source>
        <dbReference type="ARBA" id="ARBA00012438"/>
    </source>
</evidence>
<dbReference type="InterPro" id="IPR003594">
    <property type="entry name" value="HATPase_dom"/>
</dbReference>
<evidence type="ECO:0000256" key="3">
    <source>
        <dbReference type="ARBA" id="ARBA00022553"/>
    </source>
</evidence>
<dbReference type="SMART" id="SM00387">
    <property type="entry name" value="HATPase_c"/>
    <property type="match status" value="1"/>
</dbReference>
<dbReference type="InterPro" id="IPR036890">
    <property type="entry name" value="HATPase_C_sf"/>
</dbReference>
<dbReference type="InterPro" id="IPR003661">
    <property type="entry name" value="HisK_dim/P_dom"/>
</dbReference>
<dbReference type="AlphaFoldDB" id="A0A6N7L9T6"/>
<dbReference type="PANTHER" id="PTHR43065:SF10">
    <property type="entry name" value="PEROXIDE STRESS-ACTIVATED HISTIDINE KINASE MAK3"/>
    <property type="match status" value="1"/>
</dbReference>
<name>A0A6N7L9T6_SINTE</name>
<dbReference type="Gene3D" id="1.10.287.130">
    <property type="match status" value="1"/>
</dbReference>
<dbReference type="PROSITE" id="PS50109">
    <property type="entry name" value="HIS_KIN"/>
    <property type="match status" value="1"/>
</dbReference>
<accession>A0A6N7L9T6</accession>